<sequence>MYAMTPIYIPLDLQINTLLKLPVKSLLRFRSVSKLWSSIITSQQFRNHHLNIASSSPPPRLLIAFEDFYGAKLLVVSIPNPNVVLSSSSSSYKDLSLVNIKGKIVYNAGRGLICVGAGFENVGILLALDDLPWRLEHKIVVLGGEETWRESPCVACPHVVCTKGLYMNGTVYYGAFMKDIDSPHNSIIVRFDVRSETFNIFNVPSKLVPVGHECMWKERGWSATDKTLINYGGKIGVVESPSVCGFRLWVVEDAEKEEWSMSTFHLPESYVGVDFEVMDTFSSGEVCLVSKEWSDPFCLFYYNLEKKSMRSVAIEGLPISDFKKIQALSVTVSDHYESLLSL</sequence>
<dbReference type="InterPro" id="IPR017451">
    <property type="entry name" value="F-box-assoc_interact_dom"/>
</dbReference>
<dbReference type="NCBIfam" id="TIGR01640">
    <property type="entry name" value="F_box_assoc_1"/>
    <property type="match status" value="1"/>
</dbReference>
<proteinExistence type="predicted"/>
<comment type="caution">
    <text evidence="2">The sequence shown here is derived from an EMBL/GenBank/DDBJ whole genome shotgun (WGS) entry which is preliminary data.</text>
</comment>
<reference evidence="2 3" key="1">
    <citation type="submission" date="2021-05" db="EMBL/GenBank/DDBJ databases">
        <title>Genome Assembly of Synthetic Allotetraploid Brassica napus Reveals Homoeologous Exchanges between Subgenomes.</title>
        <authorList>
            <person name="Davis J.T."/>
        </authorList>
    </citation>
    <scope>NUCLEOTIDE SEQUENCE [LARGE SCALE GENOMIC DNA]</scope>
    <source>
        <strain evidence="3">cv. Da-Ae</strain>
        <tissue evidence="2">Seedling</tissue>
    </source>
</reference>
<name>A0ABQ8C1L8_BRANA</name>
<dbReference type="PANTHER" id="PTHR31111:SF47">
    <property type="entry name" value="F-BOX ASSOCIATED UBIQUITINATION EFFECTOR FAMILY PROTEIN"/>
    <property type="match status" value="1"/>
</dbReference>
<dbReference type="Proteomes" id="UP000824890">
    <property type="component" value="Unassembled WGS sequence"/>
</dbReference>
<dbReference type="InterPro" id="IPR013187">
    <property type="entry name" value="F-box-assoc_dom_typ3"/>
</dbReference>
<gene>
    <name evidence="2" type="ORF">HID58_033632</name>
</gene>
<dbReference type="EMBL" id="JAGKQM010000009">
    <property type="protein sequence ID" value="KAH0910311.1"/>
    <property type="molecule type" value="Genomic_DNA"/>
</dbReference>
<accession>A0ABQ8C1L8</accession>
<organism evidence="2 3">
    <name type="scientific">Brassica napus</name>
    <name type="common">Rape</name>
    <dbReference type="NCBI Taxonomy" id="3708"/>
    <lineage>
        <taxon>Eukaryota</taxon>
        <taxon>Viridiplantae</taxon>
        <taxon>Streptophyta</taxon>
        <taxon>Embryophyta</taxon>
        <taxon>Tracheophyta</taxon>
        <taxon>Spermatophyta</taxon>
        <taxon>Magnoliopsida</taxon>
        <taxon>eudicotyledons</taxon>
        <taxon>Gunneridae</taxon>
        <taxon>Pentapetalae</taxon>
        <taxon>rosids</taxon>
        <taxon>malvids</taxon>
        <taxon>Brassicales</taxon>
        <taxon>Brassicaceae</taxon>
        <taxon>Brassiceae</taxon>
        <taxon>Brassica</taxon>
    </lineage>
</organism>
<dbReference type="InterPro" id="IPR036047">
    <property type="entry name" value="F-box-like_dom_sf"/>
</dbReference>
<protein>
    <recommendedName>
        <fullName evidence="1">F-box domain-containing protein</fullName>
    </recommendedName>
</protein>
<dbReference type="SMART" id="SM00256">
    <property type="entry name" value="FBOX"/>
    <property type="match status" value="1"/>
</dbReference>
<evidence type="ECO:0000313" key="2">
    <source>
        <dbReference type="EMBL" id="KAH0910311.1"/>
    </source>
</evidence>
<dbReference type="Pfam" id="PF00646">
    <property type="entry name" value="F-box"/>
    <property type="match status" value="1"/>
</dbReference>
<feature type="domain" description="F-box" evidence="1">
    <location>
        <begin position="9"/>
        <end position="49"/>
    </location>
</feature>
<dbReference type="Pfam" id="PF08268">
    <property type="entry name" value="FBA_3"/>
    <property type="match status" value="1"/>
</dbReference>
<evidence type="ECO:0000259" key="1">
    <source>
        <dbReference type="SMART" id="SM00256"/>
    </source>
</evidence>
<evidence type="ECO:0000313" key="3">
    <source>
        <dbReference type="Proteomes" id="UP000824890"/>
    </source>
</evidence>
<dbReference type="InterPro" id="IPR001810">
    <property type="entry name" value="F-box_dom"/>
</dbReference>
<dbReference type="PANTHER" id="PTHR31111">
    <property type="entry name" value="BNAA05G37150D PROTEIN-RELATED"/>
    <property type="match status" value="1"/>
</dbReference>
<dbReference type="SUPFAM" id="SSF81383">
    <property type="entry name" value="F-box domain"/>
    <property type="match status" value="1"/>
</dbReference>
<keyword evidence="3" id="KW-1185">Reference proteome</keyword>